<reference evidence="1" key="1">
    <citation type="submission" date="2018-02" db="EMBL/GenBank/DDBJ databases">
        <title>Rhizophora mucronata_Transcriptome.</title>
        <authorList>
            <person name="Meera S.P."/>
            <person name="Sreeshan A."/>
            <person name="Augustine A."/>
        </authorList>
    </citation>
    <scope>NUCLEOTIDE SEQUENCE</scope>
    <source>
        <tissue evidence="1">Leaf</tissue>
    </source>
</reference>
<dbReference type="EMBL" id="GGEC01055290">
    <property type="protein sequence ID" value="MBX35774.1"/>
    <property type="molecule type" value="Transcribed_RNA"/>
</dbReference>
<protein>
    <submittedName>
        <fullName evidence="1">Uncharacterized protein</fullName>
    </submittedName>
</protein>
<evidence type="ECO:0000313" key="1">
    <source>
        <dbReference type="EMBL" id="MBX35774.1"/>
    </source>
</evidence>
<accession>A0A2P2N007</accession>
<sequence>MPLKKPEIPSVKKLSDKSMEVKESGFVNFGRSPLSLQPAR</sequence>
<dbReference type="AlphaFoldDB" id="A0A2P2N007"/>
<name>A0A2P2N007_RHIMU</name>
<proteinExistence type="predicted"/>
<organism evidence="1">
    <name type="scientific">Rhizophora mucronata</name>
    <name type="common">Asiatic mangrove</name>
    <dbReference type="NCBI Taxonomy" id="61149"/>
    <lineage>
        <taxon>Eukaryota</taxon>
        <taxon>Viridiplantae</taxon>
        <taxon>Streptophyta</taxon>
        <taxon>Embryophyta</taxon>
        <taxon>Tracheophyta</taxon>
        <taxon>Spermatophyta</taxon>
        <taxon>Magnoliopsida</taxon>
        <taxon>eudicotyledons</taxon>
        <taxon>Gunneridae</taxon>
        <taxon>Pentapetalae</taxon>
        <taxon>rosids</taxon>
        <taxon>fabids</taxon>
        <taxon>Malpighiales</taxon>
        <taxon>Rhizophoraceae</taxon>
        <taxon>Rhizophora</taxon>
    </lineage>
</organism>